<dbReference type="Proteomes" id="UP001055420">
    <property type="component" value="Chromosome"/>
</dbReference>
<accession>A0A9X1QB68</accession>
<evidence type="ECO:0000313" key="5">
    <source>
        <dbReference type="Proteomes" id="UP001139411"/>
    </source>
</evidence>
<proteinExistence type="predicted"/>
<gene>
    <name evidence="2" type="ORF">L0661_02745</name>
    <name evidence="3" type="ORF">NFI80_11360</name>
</gene>
<dbReference type="AlphaFoldDB" id="A0A9X1QB68"/>
<feature type="transmembrane region" description="Helical" evidence="1">
    <location>
        <begin position="89"/>
        <end position="107"/>
    </location>
</feature>
<dbReference type="EMBL" id="CP098805">
    <property type="protein sequence ID" value="USJ33327.1"/>
    <property type="molecule type" value="Genomic_DNA"/>
</dbReference>
<evidence type="ECO:0000313" key="4">
    <source>
        <dbReference type="Proteomes" id="UP001055420"/>
    </source>
</evidence>
<feature type="transmembrane region" description="Helical" evidence="1">
    <location>
        <begin position="122"/>
        <end position="140"/>
    </location>
</feature>
<dbReference type="Proteomes" id="UP001139411">
    <property type="component" value="Unassembled WGS sequence"/>
</dbReference>
<evidence type="ECO:0000256" key="1">
    <source>
        <dbReference type="SAM" id="Phobius"/>
    </source>
</evidence>
<name>A0A9X1QB68_9BACT</name>
<keyword evidence="1" id="KW-0472">Membrane</keyword>
<evidence type="ECO:0008006" key="6">
    <source>
        <dbReference type="Google" id="ProtNLM"/>
    </source>
</evidence>
<evidence type="ECO:0000313" key="2">
    <source>
        <dbReference type="EMBL" id="MCF2497208.1"/>
    </source>
</evidence>
<dbReference type="EMBL" id="JAKFFV010000002">
    <property type="protein sequence ID" value="MCF2497208.1"/>
    <property type="molecule type" value="Genomic_DNA"/>
</dbReference>
<feature type="transmembrane region" description="Helical" evidence="1">
    <location>
        <begin position="57"/>
        <end position="77"/>
    </location>
</feature>
<sequence length="146" mass="16043">MKPVTNTLLAAATATSAMTLFSYIASHKEDENFSEPKLLATFLERSLNIEKEAAPPLGWLSHYLIGAGFGVGYKLFLKLGKTQASPLNGLLYGAAAGASGILWWKTMFENHPNPPKTHRKGYYTQLMIAHLIFGVTLSAFKDKRIV</sequence>
<organism evidence="2 5">
    <name type="scientific">Dyadobacter chenhuakuii</name>
    <dbReference type="NCBI Taxonomy" id="2909339"/>
    <lineage>
        <taxon>Bacteria</taxon>
        <taxon>Pseudomonadati</taxon>
        <taxon>Bacteroidota</taxon>
        <taxon>Cytophagia</taxon>
        <taxon>Cytophagales</taxon>
        <taxon>Spirosomataceae</taxon>
        <taxon>Dyadobacter</taxon>
    </lineage>
</organism>
<dbReference type="RefSeq" id="WP_233795853.1">
    <property type="nucleotide sequence ID" value="NZ_CP098805.1"/>
</dbReference>
<keyword evidence="4" id="KW-1185">Reference proteome</keyword>
<reference evidence="2" key="1">
    <citation type="submission" date="2022-01" db="EMBL/GenBank/DDBJ databases">
        <title>Novel species in genus Dyadobacter.</title>
        <authorList>
            <person name="Ma C."/>
        </authorList>
    </citation>
    <scope>NUCLEOTIDE SEQUENCE</scope>
    <source>
        <strain evidence="3">CY22</strain>
        <strain evidence="2">CY357</strain>
    </source>
</reference>
<protein>
    <recommendedName>
        <fullName evidence="6">DUF1440 domain-containing protein</fullName>
    </recommendedName>
</protein>
<keyword evidence="1" id="KW-1133">Transmembrane helix</keyword>
<keyword evidence="1" id="KW-0812">Transmembrane</keyword>
<evidence type="ECO:0000313" key="3">
    <source>
        <dbReference type="EMBL" id="USJ33327.1"/>
    </source>
</evidence>